<dbReference type="Pfam" id="PF24413">
    <property type="entry name" value="W02B3_4_N"/>
    <property type="match status" value="1"/>
</dbReference>
<dbReference type="GO" id="GO:0016020">
    <property type="term" value="C:membrane"/>
    <property type="evidence" value="ECO:0007669"/>
    <property type="project" value="UniProtKB-SubCell"/>
</dbReference>
<evidence type="ECO:0000256" key="3">
    <source>
        <dbReference type="ARBA" id="ARBA00022989"/>
    </source>
</evidence>
<dbReference type="Proteomes" id="UP001328107">
    <property type="component" value="Unassembled WGS sequence"/>
</dbReference>
<evidence type="ECO:0000256" key="1">
    <source>
        <dbReference type="ARBA" id="ARBA00004167"/>
    </source>
</evidence>
<evidence type="ECO:0000313" key="7">
    <source>
        <dbReference type="Proteomes" id="UP001328107"/>
    </source>
</evidence>
<dbReference type="InterPro" id="IPR057641">
    <property type="entry name" value="W02B3_4_N"/>
</dbReference>
<dbReference type="PANTHER" id="PTHR15407">
    <property type="entry name" value="FUKUTIN-RELATED"/>
    <property type="match status" value="1"/>
</dbReference>
<reference evidence="7" key="1">
    <citation type="submission" date="2022-10" db="EMBL/GenBank/DDBJ databases">
        <title>Genome assembly of Pristionchus species.</title>
        <authorList>
            <person name="Yoshida K."/>
            <person name="Sommer R.J."/>
        </authorList>
    </citation>
    <scope>NUCLEOTIDE SEQUENCE [LARGE SCALE GENOMIC DNA]</scope>
    <source>
        <strain evidence="7">RS5460</strain>
    </source>
</reference>
<comment type="subcellular location">
    <subcellularLocation>
        <location evidence="1">Membrane</location>
        <topology evidence="1">Single-pass membrane protein</topology>
    </subcellularLocation>
</comment>
<keyword evidence="2" id="KW-0812">Transmembrane</keyword>
<keyword evidence="4" id="KW-0472">Membrane</keyword>
<keyword evidence="7" id="KW-1185">Reference proteome</keyword>
<keyword evidence="3" id="KW-1133">Transmembrane helix</keyword>
<sequence>EFVELSVRDNLYQLDIIYYTIGTNRDYWLFEIGNERRAIIIPEIFSYSSFVSFPNDIKQFLDDWENSRFIECRNLIKRAPDTAREIPLQFVRKMAELRDFMKLRNVRLLMMGGTLLGWYRECSLIPHTTDIDFAIRIEDYSLNQWGGISSFRNPVLIFYCFQPYDSYELTIRVKDDTSANIDLFFLYTNSNKSYFGGLDWLTRKKYKWSYPRIASVCTGDLLGFLFHVPCNTEDVLTTEYNEWQRDSPSSDFVWHKSSHNVREDGVFTGEDMQQMRPLG</sequence>
<evidence type="ECO:0000313" key="6">
    <source>
        <dbReference type="EMBL" id="GMR30008.1"/>
    </source>
</evidence>
<dbReference type="InterPro" id="IPR009644">
    <property type="entry name" value="FKTN/MNN4/W02B3.4-1"/>
</dbReference>
<proteinExistence type="predicted"/>
<evidence type="ECO:0000259" key="5">
    <source>
        <dbReference type="Pfam" id="PF24413"/>
    </source>
</evidence>
<evidence type="ECO:0000256" key="2">
    <source>
        <dbReference type="ARBA" id="ARBA00022692"/>
    </source>
</evidence>
<name>A0AAN4YWX5_9BILA</name>
<evidence type="ECO:0000256" key="4">
    <source>
        <dbReference type="ARBA" id="ARBA00023136"/>
    </source>
</evidence>
<dbReference type="EMBL" id="BTRK01000001">
    <property type="protein sequence ID" value="GMR30008.1"/>
    <property type="molecule type" value="Genomic_DNA"/>
</dbReference>
<comment type="caution">
    <text evidence="6">The sequence shown here is derived from an EMBL/GenBank/DDBJ whole genome shotgun (WGS) entry which is preliminary data.</text>
</comment>
<dbReference type="PANTHER" id="PTHR15407:SF28">
    <property type="entry name" value="RIBITOL-5-PHOSPHATE TRANSFERASE FKTN"/>
    <property type="match status" value="1"/>
</dbReference>
<accession>A0AAN4YWX5</accession>
<dbReference type="AlphaFoldDB" id="A0AAN4YWX5"/>
<feature type="domain" description="W02B3.4-like N-terminal" evidence="5">
    <location>
        <begin position="12"/>
        <end position="71"/>
    </location>
</feature>
<protein>
    <recommendedName>
        <fullName evidence="5">W02B3.4-like N-terminal domain-containing protein</fullName>
    </recommendedName>
</protein>
<gene>
    <name evidence="6" type="ORF">PMAYCL1PPCAC_00203</name>
</gene>
<organism evidence="6 7">
    <name type="scientific">Pristionchus mayeri</name>
    <dbReference type="NCBI Taxonomy" id="1317129"/>
    <lineage>
        <taxon>Eukaryota</taxon>
        <taxon>Metazoa</taxon>
        <taxon>Ecdysozoa</taxon>
        <taxon>Nematoda</taxon>
        <taxon>Chromadorea</taxon>
        <taxon>Rhabditida</taxon>
        <taxon>Rhabditina</taxon>
        <taxon>Diplogasteromorpha</taxon>
        <taxon>Diplogasteroidea</taxon>
        <taxon>Neodiplogasteridae</taxon>
        <taxon>Pristionchus</taxon>
    </lineage>
</organism>
<feature type="non-terminal residue" evidence="6">
    <location>
        <position position="279"/>
    </location>
</feature>
<feature type="non-terminal residue" evidence="6">
    <location>
        <position position="1"/>
    </location>
</feature>